<reference evidence="2" key="1">
    <citation type="submission" date="2025-08" db="UniProtKB">
        <authorList>
            <consortium name="RefSeq"/>
        </authorList>
    </citation>
    <scope>IDENTIFICATION</scope>
    <source>
        <tissue evidence="2">Whole Larva</tissue>
    </source>
</reference>
<gene>
    <name evidence="2" type="primary">LOC108568577</name>
</gene>
<evidence type="ECO:0000313" key="2">
    <source>
        <dbReference type="RefSeq" id="XP_017785247.1"/>
    </source>
</evidence>
<dbReference type="GeneID" id="108568577"/>
<dbReference type="Proteomes" id="UP000695000">
    <property type="component" value="Unplaced"/>
</dbReference>
<dbReference type="RefSeq" id="XP_017785247.1">
    <property type="nucleotide sequence ID" value="XM_017929758.1"/>
</dbReference>
<name>A0ABM1NEJ7_NICVS</name>
<accession>A0ABM1NEJ7</accession>
<protein>
    <submittedName>
        <fullName evidence="2">Uncharacterized protein LOC108568577</fullName>
    </submittedName>
</protein>
<evidence type="ECO:0000313" key="1">
    <source>
        <dbReference type="Proteomes" id="UP000695000"/>
    </source>
</evidence>
<proteinExistence type="predicted"/>
<keyword evidence="1" id="KW-1185">Reference proteome</keyword>
<sequence length="180" mass="20771">MLIRRFKRVHDVANHIFDRIAIVATSREMHGKFSILFIVLGMLCISHQLFDNEINLECEGKRIYENVTLTAYYPDFDDEDHESGYHDKEGNALKTLQDFVDDRNQYVTVAMDPNLNIPYGSAICIPELNKHFGHRIRFRVCDSSSDLLGTGYGRADICVRSEVDSYDINVNRRAATLFFE</sequence>
<organism evidence="1 2">
    <name type="scientific">Nicrophorus vespilloides</name>
    <name type="common">Boreal carrion beetle</name>
    <dbReference type="NCBI Taxonomy" id="110193"/>
    <lineage>
        <taxon>Eukaryota</taxon>
        <taxon>Metazoa</taxon>
        <taxon>Ecdysozoa</taxon>
        <taxon>Arthropoda</taxon>
        <taxon>Hexapoda</taxon>
        <taxon>Insecta</taxon>
        <taxon>Pterygota</taxon>
        <taxon>Neoptera</taxon>
        <taxon>Endopterygota</taxon>
        <taxon>Coleoptera</taxon>
        <taxon>Polyphaga</taxon>
        <taxon>Staphyliniformia</taxon>
        <taxon>Silphidae</taxon>
        <taxon>Nicrophorinae</taxon>
        <taxon>Nicrophorus</taxon>
    </lineage>
</organism>